<sequence length="279" mass="32203">MIDSVPQNFFKSYSTRESQKKLLHEAMATNKASTTQHRRKRKAMVSKDKAVNKIRKAVEEKRVKTHESKSKGVLKRKKKTQTESKENLVETLEDTCEPRSKREKGPGSPLKKARGGKKPCMRSLVNCVDFQDWTCLFEWPAPFLHEPKVHEVKVDDVWYSGILKKFLKGVNQLYFEFVNKVLLLRTEKRNAASSTDLLLMEMLDMYETINLPGLMLEHMHRIMTGRDGKHGMAYGYFLNKVFEHFNTPIGKEIAGTMKHAFSMSTLIECECIDGKVKDK</sequence>
<protein>
    <submittedName>
        <fullName evidence="2">Uncharacterized protein</fullName>
    </submittedName>
</protein>
<gene>
    <name evidence="2" type="ORF">MTR67_022592</name>
</gene>
<feature type="compositionally biased region" description="Basic and acidic residues" evidence="1">
    <location>
        <begin position="45"/>
        <end position="70"/>
    </location>
</feature>
<evidence type="ECO:0000256" key="1">
    <source>
        <dbReference type="SAM" id="MobiDB-lite"/>
    </source>
</evidence>
<evidence type="ECO:0000313" key="2">
    <source>
        <dbReference type="EMBL" id="WMV29207.1"/>
    </source>
</evidence>
<evidence type="ECO:0000313" key="3">
    <source>
        <dbReference type="Proteomes" id="UP001234989"/>
    </source>
</evidence>
<dbReference type="AlphaFoldDB" id="A0AAF0QV48"/>
<reference evidence="2" key="1">
    <citation type="submission" date="2023-08" db="EMBL/GenBank/DDBJ databases">
        <title>A de novo genome assembly of Solanum verrucosum Schlechtendal, a Mexican diploid species geographically isolated from the other diploid A-genome species in potato relatives.</title>
        <authorList>
            <person name="Hosaka K."/>
        </authorList>
    </citation>
    <scope>NUCLEOTIDE SEQUENCE</scope>
    <source>
        <tissue evidence="2">Young leaves</tissue>
    </source>
</reference>
<dbReference type="EMBL" id="CP133616">
    <property type="protein sequence ID" value="WMV29207.1"/>
    <property type="molecule type" value="Genomic_DNA"/>
</dbReference>
<keyword evidence="3" id="KW-1185">Reference proteome</keyword>
<organism evidence="2 3">
    <name type="scientific">Solanum verrucosum</name>
    <dbReference type="NCBI Taxonomy" id="315347"/>
    <lineage>
        <taxon>Eukaryota</taxon>
        <taxon>Viridiplantae</taxon>
        <taxon>Streptophyta</taxon>
        <taxon>Embryophyta</taxon>
        <taxon>Tracheophyta</taxon>
        <taxon>Spermatophyta</taxon>
        <taxon>Magnoliopsida</taxon>
        <taxon>eudicotyledons</taxon>
        <taxon>Gunneridae</taxon>
        <taxon>Pentapetalae</taxon>
        <taxon>asterids</taxon>
        <taxon>lamiids</taxon>
        <taxon>Solanales</taxon>
        <taxon>Solanaceae</taxon>
        <taxon>Solanoideae</taxon>
        <taxon>Solaneae</taxon>
        <taxon>Solanum</taxon>
    </lineage>
</organism>
<proteinExistence type="predicted"/>
<accession>A0AAF0QV48</accession>
<dbReference type="Proteomes" id="UP001234989">
    <property type="component" value="Chromosome 5"/>
</dbReference>
<feature type="compositionally biased region" description="Basic and acidic residues" evidence="1">
    <location>
        <begin position="96"/>
        <end position="105"/>
    </location>
</feature>
<feature type="region of interest" description="Disordered" evidence="1">
    <location>
        <begin position="26"/>
        <end position="117"/>
    </location>
</feature>
<name>A0AAF0QV48_SOLVR</name>